<gene>
    <name evidence="3" type="ORF">ACFOFO_17635</name>
</gene>
<evidence type="ECO:0000313" key="4">
    <source>
        <dbReference type="Proteomes" id="UP001595530"/>
    </source>
</evidence>
<dbReference type="Proteomes" id="UP001595530">
    <property type="component" value="Unassembled WGS sequence"/>
</dbReference>
<accession>A0ABV7F3V0</accession>
<dbReference type="RefSeq" id="WP_390328171.1">
    <property type="nucleotide sequence ID" value="NZ_JBHRTP010000054.1"/>
</dbReference>
<feature type="domain" description="WYL" evidence="1">
    <location>
        <begin position="1"/>
        <end position="50"/>
    </location>
</feature>
<dbReference type="Pfam" id="PF25583">
    <property type="entry name" value="WCX"/>
    <property type="match status" value="1"/>
</dbReference>
<reference evidence="4" key="1">
    <citation type="journal article" date="2019" name="Int. J. Syst. Evol. Microbiol.">
        <title>The Global Catalogue of Microorganisms (GCM) 10K type strain sequencing project: providing services to taxonomists for standard genome sequencing and annotation.</title>
        <authorList>
            <consortium name="The Broad Institute Genomics Platform"/>
            <consortium name="The Broad Institute Genome Sequencing Center for Infectious Disease"/>
            <person name="Wu L."/>
            <person name="Ma J."/>
        </authorList>
    </citation>
    <scope>NUCLEOTIDE SEQUENCE [LARGE SCALE GENOMIC DNA]</scope>
    <source>
        <strain evidence="4">KCTC 42986</strain>
    </source>
</reference>
<dbReference type="InterPro" id="IPR057727">
    <property type="entry name" value="WCX_dom"/>
</dbReference>
<dbReference type="EMBL" id="JBHRTP010000054">
    <property type="protein sequence ID" value="MFC3109764.1"/>
    <property type="molecule type" value="Genomic_DNA"/>
</dbReference>
<dbReference type="InterPro" id="IPR051534">
    <property type="entry name" value="CBASS_pafABC_assoc_protein"/>
</dbReference>
<evidence type="ECO:0000313" key="3">
    <source>
        <dbReference type="EMBL" id="MFC3109764.1"/>
    </source>
</evidence>
<dbReference type="Pfam" id="PF13280">
    <property type="entry name" value="WYL"/>
    <property type="match status" value="1"/>
</dbReference>
<comment type="caution">
    <text evidence="3">The sequence shown here is derived from an EMBL/GenBank/DDBJ whole genome shotgun (WGS) entry which is preliminary data.</text>
</comment>
<protein>
    <submittedName>
        <fullName evidence="3">Helix-turn-helix transcriptional regulator</fullName>
    </submittedName>
</protein>
<feature type="domain" description="WCX" evidence="2">
    <location>
        <begin position="80"/>
        <end position="152"/>
    </location>
</feature>
<dbReference type="InterPro" id="IPR026881">
    <property type="entry name" value="WYL_dom"/>
</dbReference>
<dbReference type="PANTHER" id="PTHR34580">
    <property type="match status" value="1"/>
</dbReference>
<keyword evidence="4" id="KW-1185">Reference proteome</keyword>
<name>A0ABV7F3V0_9BURK</name>
<organism evidence="3 4">
    <name type="scientific">Undibacterium arcticum</name>
    <dbReference type="NCBI Taxonomy" id="1762892"/>
    <lineage>
        <taxon>Bacteria</taxon>
        <taxon>Pseudomonadati</taxon>
        <taxon>Pseudomonadota</taxon>
        <taxon>Betaproteobacteria</taxon>
        <taxon>Burkholderiales</taxon>
        <taxon>Oxalobacteraceae</taxon>
        <taxon>Undibacterium</taxon>
    </lineage>
</organism>
<sequence>MHYASAEKTRTERDFDPYGLAYQNGSWYAIGQCHLRGGLRSFRLDRVLQVSLLEISFKRPDDFDPLAYLSHSVATIPRAHAIEVLLKADMATIQREWFGWLGVLEPVADGVLLRSQAEELDWYARQLARLPYEFEIRHPPGLREVLAGWARRRLASLGLNSK</sequence>
<dbReference type="PANTHER" id="PTHR34580:SF3">
    <property type="entry name" value="PROTEIN PAFB"/>
    <property type="match status" value="1"/>
</dbReference>
<proteinExistence type="predicted"/>
<evidence type="ECO:0000259" key="2">
    <source>
        <dbReference type="Pfam" id="PF25583"/>
    </source>
</evidence>
<dbReference type="PROSITE" id="PS52050">
    <property type="entry name" value="WYL"/>
    <property type="match status" value="1"/>
</dbReference>
<evidence type="ECO:0000259" key="1">
    <source>
        <dbReference type="Pfam" id="PF13280"/>
    </source>
</evidence>